<dbReference type="Gene3D" id="2.160.10.10">
    <property type="entry name" value="Hexapeptide repeat proteins"/>
    <property type="match status" value="1"/>
</dbReference>
<dbReference type="PANTHER" id="PTHR23416">
    <property type="entry name" value="SIALIC ACID SYNTHASE-RELATED"/>
    <property type="match status" value="1"/>
</dbReference>
<keyword evidence="4" id="KW-1185">Reference proteome</keyword>
<dbReference type="Proteomes" id="UP000554342">
    <property type="component" value="Unassembled WGS sequence"/>
</dbReference>
<dbReference type="InterPro" id="IPR051159">
    <property type="entry name" value="Hexapeptide_acetyltransf"/>
</dbReference>
<dbReference type="InterPro" id="IPR011004">
    <property type="entry name" value="Trimer_LpxA-like_sf"/>
</dbReference>
<dbReference type="GO" id="GO:0005829">
    <property type="term" value="C:cytosol"/>
    <property type="evidence" value="ECO:0007669"/>
    <property type="project" value="TreeGrafter"/>
</dbReference>
<keyword evidence="3" id="KW-0012">Acyltransferase</keyword>
<dbReference type="AlphaFoldDB" id="A0A840Z3U5"/>
<gene>
    <name evidence="3" type="ORF">FHR23_003347</name>
</gene>
<name>A0A840Z3U5_9SPHN</name>
<evidence type="ECO:0000256" key="1">
    <source>
        <dbReference type="ARBA" id="ARBA00007274"/>
    </source>
</evidence>
<evidence type="ECO:0000313" key="4">
    <source>
        <dbReference type="Proteomes" id="UP000554342"/>
    </source>
</evidence>
<dbReference type="PANTHER" id="PTHR23416:SF23">
    <property type="entry name" value="ACETYLTRANSFERASE C18B11.09C-RELATED"/>
    <property type="match status" value="1"/>
</dbReference>
<proteinExistence type="inferred from homology"/>
<dbReference type="EC" id="2.3.1.-" evidence="3"/>
<evidence type="ECO:0000256" key="2">
    <source>
        <dbReference type="ARBA" id="ARBA00022679"/>
    </source>
</evidence>
<keyword evidence="2 3" id="KW-0808">Transferase</keyword>
<sequence>MLRAFGAKIGVDARVYSDCKIWLPANLTLGDRSILGRGVECYNQGMIEIGSDVVVSQGVTLCASTHEFEDPLFPLVLRPITIGNEVWVAAESFVGPGVTIGSGAVLGARGVAMRNLDPWTIYSGNLAKPIRSRRRP</sequence>
<comment type="caution">
    <text evidence="3">The sequence shown here is derived from an EMBL/GenBank/DDBJ whole genome shotgun (WGS) entry which is preliminary data.</text>
</comment>
<reference evidence="3 4" key="1">
    <citation type="submission" date="2020-08" db="EMBL/GenBank/DDBJ databases">
        <title>Genomic Encyclopedia of Type Strains, Phase IV (KMG-IV): sequencing the most valuable type-strain genomes for metagenomic binning, comparative biology and taxonomic classification.</title>
        <authorList>
            <person name="Goeker M."/>
        </authorList>
    </citation>
    <scope>NUCLEOTIDE SEQUENCE [LARGE SCALE GENOMIC DNA]</scope>
    <source>
        <strain evidence="3 4">DSM 27203</strain>
    </source>
</reference>
<dbReference type="EMBL" id="JACIJI010000018">
    <property type="protein sequence ID" value="MBB5720380.1"/>
    <property type="molecule type" value="Genomic_DNA"/>
</dbReference>
<accession>A0A840Z3U5</accession>
<organism evidence="3 4">
    <name type="scientific">Stakelama sediminis</name>
    <dbReference type="NCBI Taxonomy" id="463200"/>
    <lineage>
        <taxon>Bacteria</taxon>
        <taxon>Pseudomonadati</taxon>
        <taxon>Pseudomonadota</taxon>
        <taxon>Alphaproteobacteria</taxon>
        <taxon>Sphingomonadales</taxon>
        <taxon>Sphingomonadaceae</taxon>
        <taxon>Stakelama</taxon>
    </lineage>
</organism>
<dbReference type="SUPFAM" id="SSF51161">
    <property type="entry name" value="Trimeric LpxA-like enzymes"/>
    <property type="match status" value="1"/>
</dbReference>
<comment type="similarity">
    <text evidence="1">Belongs to the transferase hexapeptide repeat family.</text>
</comment>
<dbReference type="GO" id="GO:0008374">
    <property type="term" value="F:O-acyltransferase activity"/>
    <property type="evidence" value="ECO:0007669"/>
    <property type="project" value="TreeGrafter"/>
</dbReference>
<evidence type="ECO:0000313" key="3">
    <source>
        <dbReference type="EMBL" id="MBB5720380.1"/>
    </source>
</evidence>
<dbReference type="CDD" id="cd05825">
    <property type="entry name" value="LbH_wcaF_like"/>
    <property type="match status" value="1"/>
</dbReference>
<protein>
    <submittedName>
        <fullName evidence="3">Putative colanic acid biosynthesis acetyltransferase WcaF</fullName>
        <ecNumber evidence="3">2.3.1.-</ecNumber>
    </submittedName>
</protein>
<dbReference type="RefSeq" id="WP_246359973.1">
    <property type="nucleotide sequence ID" value="NZ_BAABIF010000024.1"/>
</dbReference>